<dbReference type="Proteomes" id="UP000218160">
    <property type="component" value="Chromosome 1"/>
</dbReference>
<evidence type="ECO:0000313" key="2">
    <source>
        <dbReference type="Proteomes" id="UP000218160"/>
    </source>
</evidence>
<organism evidence="1 2">
    <name type="scientific">Candidatus Enterovibrio altilux</name>
    <dbReference type="NCBI Taxonomy" id="1927128"/>
    <lineage>
        <taxon>Bacteria</taxon>
        <taxon>Pseudomonadati</taxon>
        <taxon>Pseudomonadota</taxon>
        <taxon>Gammaproteobacteria</taxon>
        <taxon>Vibrionales</taxon>
        <taxon>Vibrionaceae</taxon>
        <taxon>Enterovibrio</taxon>
    </lineage>
</organism>
<dbReference type="EMBL" id="CP020660">
    <property type="protein sequence ID" value="ATF09519.1"/>
    <property type="molecule type" value="Genomic_DNA"/>
</dbReference>
<keyword evidence="2" id="KW-1185">Reference proteome</keyword>
<name>A0A291B936_9GAMM</name>
<evidence type="ECO:0000313" key="1">
    <source>
        <dbReference type="EMBL" id="ATF09519.1"/>
    </source>
</evidence>
<dbReference type="AlphaFoldDB" id="A0A291B936"/>
<reference evidence="2" key="1">
    <citation type="submission" date="2017-04" db="EMBL/GenBank/DDBJ databases">
        <title>Genome evolution of the luminous symbionts of deep sea anglerfish.</title>
        <authorList>
            <person name="Hendry T.A."/>
        </authorList>
    </citation>
    <scope>NUCLEOTIDE SEQUENCE [LARGE SCALE GENOMIC DNA]</scope>
</reference>
<accession>A0A291B936</accession>
<dbReference type="KEGG" id="elux:BTN50_1015"/>
<gene>
    <name evidence="1" type="ORF">BTN50_1015</name>
</gene>
<proteinExistence type="predicted"/>
<protein>
    <submittedName>
        <fullName evidence="1">Uncharacterized protein</fullName>
    </submittedName>
</protein>
<sequence>MATNKNLTVRQLKALYEKMQILDKECVSQLSFAQFLTVQDRLVEKLGTTEIIS</sequence>